<dbReference type="RefSeq" id="WP_105741279.1">
    <property type="nucleotide sequence ID" value="NZ_PVBR01000004.1"/>
</dbReference>
<evidence type="ECO:0000313" key="3">
    <source>
        <dbReference type="Proteomes" id="UP000239434"/>
    </source>
</evidence>
<reference evidence="2 3" key="1">
    <citation type="submission" date="2018-02" db="EMBL/GenBank/DDBJ databases">
        <title>The draft genome of Phyllobacterium sp. 1N-3.</title>
        <authorList>
            <person name="Liu L."/>
            <person name="Li L."/>
            <person name="Zhang X."/>
            <person name="Wang T."/>
            <person name="Liang L."/>
        </authorList>
    </citation>
    <scope>NUCLEOTIDE SEQUENCE [LARGE SCALE GENOMIC DNA]</scope>
    <source>
        <strain evidence="2 3">1N-3</strain>
    </source>
</reference>
<dbReference type="EMBL" id="PVBR01000004">
    <property type="protein sequence ID" value="PRD44393.1"/>
    <property type="molecule type" value="Genomic_DNA"/>
</dbReference>
<dbReference type="AlphaFoldDB" id="A0A2S9IV32"/>
<accession>A0A2S9IV32</accession>
<sequence length="385" mass="43864">MPNFFSIIVDKSALQALTAHEAEWLFHHFRVNVPPVFFAELLGDLKKEKGFSTGTAAGDVKMLSSKIESAFIDLNADAHALVVMELKGATFPLDGRPVLERVEYIRDPRGGFGAYIDQTPMQRVMDRWQAGDFKGMEEAFAKVWRDQLAAIDLQKIIASTKHVRDKSCDTPQAVMKFVNWILFKPNQNYANLVRWMDTIGFPSNLQKEVVARWKASGRPPSGEFAPYTAHAARLEVFFYLAVAHHVISTRSSNRIDMEYFMYLPFTRVFASSDKLHADLFPVFAREDQVFISGADLKASLAEMADYYDQMAEEKKSEGSFTYADYPPVHMDNAVTKAYDKVMPNWRDGANQPRPPRDPEADKKILEHLRPMMDAIKAHNRRMGRE</sequence>
<feature type="region of interest" description="Disordered" evidence="1">
    <location>
        <begin position="343"/>
        <end position="362"/>
    </location>
</feature>
<protein>
    <submittedName>
        <fullName evidence="2">Uncharacterized protein</fullName>
    </submittedName>
</protein>
<proteinExistence type="predicted"/>
<evidence type="ECO:0000313" key="2">
    <source>
        <dbReference type="EMBL" id="PRD44393.1"/>
    </source>
</evidence>
<dbReference type="Proteomes" id="UP000239434">
    <property type="component" value="Unassembled WGS sequence"/>
</dbReference>
<name>A0A2S9IV32_9HYPH</name>
<organism evidence="2 3">
    <name type="scientific">Phyllobacterium phragmitis</name>
    <dbReference type="NCBI Taxonomy" id="2670329"/>
    <lineage>
        <taxon>Bacteria</taxon>
        <taxon>Pseudomonadati</taxon>
        <taxon>Pseudomonadota</taxon>
        <taxon>Alphaproteobacteria</taxon>
        <taxon>Hyphomicrobiales</taxon>
        <taxon>Phyllobacteriaceae</taxon>
        <taxon>Phyllobacterium</taxon>
    </lineage>
</organism>
<comment type="caution">
    <text evidence="2">The sequence shown here is derived from an EMBL/GenBank/DDBJ whole genome shotgun (WGS) entry which is preliminary data.</text>
</comment>
<evidence type="ECO:0000256" key="1">
    <source>
        <dbReference type="SAM" id="MobiDB-lite"/>
    </source>
</evidence>
<keyword evidence="3" id="KW-1185">Reference proteome</keyword>
<gene>
    <name evidence="2" type="ORF">C5748_07385</name>
</gene>